<feature type="region of interest" description="Disordered" evidence="3">
    <location>
        <begin position="416"/>
        <end position="475"/>
    </location>
</feature>
<sequence length="689" mass="75053">MTGRHQEVAPFSFHCRICYERLNLTDRPPVVLPCGHTYICQQCSQRLTRCMECRVRIVPVKRPPAQQSNPNTARGYRHRHTQQRHQNYQYPVPTTVDELHNVCKATAGQEDKRPKLPKNVVLMSLLEAAQQKVGSSAMKDDDDDAYESGDDDTLVLEGLRALNSSYGTYVVKAKEGLWVFDGKPSAAHLQQHLQQLQAAKSLSRSNSLSSSDPPGKSPSKENQDPANPLTRRVRSSGDAAKKDRRSSKSRSPIPTAIVTDSDSSLNLSIASGSRLPSSIGKQPSKKAPKAKELLIHGQTVQVVVFGPEFVAQLARGGGYIRVERDDQLVKVGEPADEACRIEGIIFSVLEEKKQYKSRIANLSKLEKTMQSSLRKFYIKEAEELEEKRAKAKLEQLEREKASLHNTSVALSLLEEASDDDQEDDLFRPVNITPPSSPPQLLEVSPDSGLGSPVSPRPSTTRRGQAAAAAATAQADEMVNPQAAPAYHYEMNGTASPRQAGSPPSKDNASPTTTWEEDFFQHGCDMFFCATMPLCVGPTASTAVNDVHGIVGPALQPTASILTGMDAGSHHQQHHFMSHQSPLHHRQHYVFPSLDRNESLDGNGSTLSSGSTVASGAVDFATGLSGHYGISRGGKRRQPIRKKEVRMMSQHDGVAHIRRTQKHSGAASVVSVGGSSKASIATLNLSIAVK</sequence>
<dbReference type="AlphaFoldDB" id="A0A9N8DDY8"/>
<dbReference type="InterPro" id="IPR001841">
    <property type="entry name" value="Znf_RING"/>
</dbReference>
<dbReference type="Gene3D" id="3.30.40.10">
    <property type="entry name" value="Zinc/RING finger domain, C3HC4 (zinc finger)"/>
    <property type="match status" value="1"/>
</dbReference>
<organism evidence="5 6">
    <name type="scientific">Seminavis robusta</name>
    <dbReference type="NCBI Taxonomy" id="568900"/>
    <lineage>
        <taxon>Eukaryota</taxon>
        <taxon>Sar</taxon>
        <taxon>Stramenopiles</taxon>
        <taxon>Ochrophyta</taxon>
        <taxon>Bacillariophyta</taxon>
        <taxon>Bacillariophyceae</taxon>
        <taxon>Bacillariophycidae</taxon>
        <taxon>Naviculales</taxon>
        <taxon>Naviculaceae</taxon>
        <taxon>Seminavis</taxon>
    </lineage>
</organism>
<feature type="compositionally biased region" description="Low complexity" evidence="3">
    <location>
        <begin position="195"/>
        <end position="214"/>
    </location>
</feature>
<keyword evidence="6" id="KW-1185">Reference proteome</keyword>
<feature type="domain" description="RING-type" evidence="4">
    <location>
        <begin position="15"/>
        <end position="54"/>
    </location>
</feature>
<dbReference type="EMBL" id="CAICTM010000073">
    <property type="protein sequence ID" value="CAB9500040.1"/>
    <property type="molecule type" value="Genomic_DNA"/>
</dbReference>
<gene>
    <name evidence="5" type="ORF">SEMRO_74_G040830.1</name>
</gene>
<evidence type="ECO:0000259" key="4">
    <source>
        <dbReference type="PROSITE" id="PS50089"/>
    </source>
</evidence>
<feature type="region of interest" description="Disordered" evidence="3">
    <location>
        <begin position="195"/>
        <end position="258"/>
    </location>
</feature>
<proteinExistence type="predicted"/>
<keyword evidence="1" id="KW-0862">Zinc</keyword>
<dbReference type="SMART" id="SM00184">
    <property type="entry name" value="RING"/>
    <property type="match status" value="1"/>
</dbReference>
<keyword evidence="1" id="KW-0479">Metal-binding</keyword>
<keyword evidence="2" id="KW-0175">Coiled coil</keyword>
<dbReference type="Proteomes" id="UP001153069">
    <property type="component" value="Unassembled WGS sequence"/>
</dbReference>
<evidence type="ECO:0000256" key="3">
    <source>
        <dbReference type="SAM" id="MobiDB-lite"/>
    </source>
</evidence>
<dbReference type="Pfam" id="PF13920">
    <property type="entry name" value="zf-C3HC4_3"/>
    <property type="match status" value="1"/>
</dbReference>
<evidence type="ECO:0000256" key="1">
    <source>
        <dbReference type="PROSITE-ProRule" id="PRU00175"/>
    </source>
</evidence>
<dbReference type="InterPro" id="IPR013083">
    <property type="entry name" value="Znf_RING/FYVE/PHD"/>
</dbReference>
<evidence type="ECO:0000313" key="6">
    <source>
        <dbReference type="Proteomes" id="UP001153069"/>
    </source>
</evidence>
<feature type="region of interest" description="Disordered" evidence="3">
    <location>
        <begin position="491"/>
        <end position="512"/>
    </location>
</feature>
<dbReference type="OrthoDB" id="47482at2759"/>
<comment type="caution">
    <text evidence="5">The sequence shown here is derived from an EMBL/GenBank/DDBJ whole genome shotgun (WGS) entry which is preliminary data.</text>
</comment>
<keyword evidence="1" id="KW-0863">Zinc-finger</keyword>
<evidence type="ECO:0000256" key="2">
    <source>
        <dbReference type="SAM" id="Coils"/>
    </source>
</evidence>
<name>A0A9N8DDY8_9STRA</name>
<dbReference type="SUPFAM" id="SSF57850">
    <property type="entry name" value="RING/U-box"/>
    <property type="match status" value="1"/>
</dbReference>
<dbReference type="GO" id="GO:0008270">
    <property type="term" value="F:zinc ion binding"/>
    <property type="evidence" value="ECO:0007669"/>
    <property type="project" value="UniProtKB-KW"/>
</dbReference>
<feature type="coiled-coil region" evidence="2">
    <location>
        <begin position="374"/>
        <end position="406"/>
    </location>
</feature>
<dbReference type="PROSITE" id="PS50089">
    <property type="entry name" value="ZF_RING_2"/>
    <property type="match status" value="1"/>
</dbReference>
<protein>
    <recommendedName>
        <fullName evidence="4">RING-type domain-containing protein</fullName>
    </recommendedName>
</protein>
<reference evidence="5" key="1">
    <citation type="submission" date="2020-06" db="EMBL/GenBank/DDBJ databases">
        <authorList>
            <consortium name="Plant Systems Biology data submission"/>
        </authorList>
    </citation>
    <scope>NUCLEOTIDE SEQUENCE</scope>
    <source>
        <strain evidence="5">D6</strain>
    </source>
</reference>
<feature type="compositionally biased region" description="Low complexity" evidence="3">
    <location>
        <begin position="464"/>
        <end position="474"/>
    </location>
</feature>
<evidence type="ECO:0000313" key="5">
    <source>
        <dbReference type="EMBL" id="CAB9500040.1"/>
    </source>
</evidence>
<accession>A0A9N8DDY8</accession>